<evidence type="ECO:0000313" key="3">
    <source>
        <dbReference type="EMBL" id="KAA0194417.1"/>
    </source>
</evidence>
<proteinExistence type="predicted"/>
<name>A0A8E0RYW3_9TREM</name>
<reference evidence="3" key="1">
    <citation type="submission" date="2019-05" db="EMBL/GenBank/DDBJ databases">
        <title>Annotation for the trematode Fasciolopsis buski.</title>
        <authorList>
            <person name="Choi Y.-J."/>
        </authorList>
    </citation>
    <scope>NUCLEOTIDE SEQUENCE</scope>
    <source>
        <strain evidence="3">HT</strain>
        <tissue evidence="3">Whole worm</tissue>
    </source>
</reference>
<feature type="region of interest" description="Disordered" evidence="1">
    <location>
        <begin position="755"/>
        <end position="789"/>
    </location>
</feature>
<comment type="caution">
    <text evidence="3">The sequence shown here is derived from an EMBL/GenBank/DDBJ whole genome shotgun (WGS) entry which is preliminary data.</text>
</comment>
<feature type="transmembrane region" description="Helical" evidence="2">
    <location>
        <begin position="48"/>
        <end position="69"/>
    </location>
</feature>
<keyword evidence="2" id="KW-1133">Transmembrane helix</keyword>
<evidence type="ECO:0000256" key="2">
    <source>
        <dbReference type="SAM" id="Phobius"/>
    </source>
</evidence>
<feature type="region of interest" description="Disordered" evidence="1">
    <location>
        <begin position="861"/>
        <end position="979"/>
    </location>
</feature>
<feature type="transmembrane region" description="Helical" evidence="2">
    <location>
        <begin position="317"/>
        <end position="340"/>
    </location>
</feature>
<feature type="transmembrane region" description="Helical" evidence="2">
    <location>
        <begin position="559"/>
        <end position="583"/>
    </location>
</feature>
<keyword evidence="4" id="KW-1185">Reference proteome</keyword>
<sequence>MSSSPRHPAFYASRRQLWSTLPGAKPKWIYRCIRHTGLGTNCESLLDVWYTILLVASTVWLIVIGIWRYREFKTQAYDPRYGGAWNEASTLHVQMGALILAFAILPVMMYASIAHTGHVANDAIILGRDLLHLQRALVSCAVAQRFWKPRDGAGSNALNESQNTNRLHGASLGDEDLDTLLVKRRGKDCYARTLHAIRPFSSVLFVLIVYVLLFPVCILEAEQLRNEAIDPIYALHSNLDGAFGKPKLMEQLKQARIQSNSEFHVDHQNERPFPSHSYPVSPSQVSVEFAVFGMSLALLTVRYALPFYFTSRVFSSLFSTFIALSSVFLLIDSATVAVVYKLFSIGVREPGGAILIEMSDQEKLLSPWQCLCMCVAGLPAILINLMAVYAYGEEQFNRAVINYAQLLIAGELPPSRSARIGDPNKLRCNGTLPTDCGVNECLENNGSYGTPDRGTLDEMNMDGIREAFYGWPITIAVTTKYWRPPPSQSNRRSSSRVLKRAITPILGQYQSNDSEASSTLKRLPGQNITNGSAEMNNSAHTLTDASDSTKINPNKRSNFRLLIVAAVSFVWFLVTRMCLAAPFLRCLWKTELHLILINIIVTVLYLVVWLLLWFGLGVKNAWRFRLLHTTWPFWSRPSSIAGQIQENGQTSYGPDGQTPVAWHPLQAAYPALWPYMPYAPWVTSTAAGGMNAGLPVGESGELHPVQIPLSNGNTGMHEAGSGGDSLYGCFAELAPAGQTANSQGIEQYQTHASNAGLRAGPPTVSDDSEALPETGDHLDASSRYFKPVQNPTNYQNSQMIGNNHRVSTHLSITPSPLQQMQYESSSRGTSPVNGGVVPSSATSNYRQRNQNLTVTQNMLHRQGRMPDGTEPTYATLTTLSRPVGRAPSTTPESRGQTPVNGMISHQSSYRRNGSRVTFKDHNTDQNTLRSVQHLHQQQQQQQHQQHPQQPDAATGSSDSGVYTNGNGVNGNTDRPVQRGRLKPEIFAIYGETRATSAGRPTPLKVLQYGRNLGQGSDDIEMSTDMTSFGAANGQRTSNVMTCSNDQLCSQV</sequence>
<organism evidence="3 4">
    <name type="scientific">Fasciolopsis buskii</name>
    <dbReference type="NCBI Taxonomy" id="27845"/>
    <lineage>
        <taxon>Eukaryota</taxon>
        <taxon>Metazoa</taxon>
        <taxon>Spiralia</taxon>
        <taxon>Lophotrochozoa</taxon>
        <taxon>Platyhelminthes</taxon>
        <taxon>Trematoda</taxon>
        <taxon>Digenea</taxon>
        <taxon>Plagiorchiida</taxon>
        <taxon>Echinostomata</taxon>
        <taxon>Echinostomatoidea</taxon>
        <taxon>Fasciolidae</taxon>
        <taxon>Fasciolopsis</taxon>
    </lineage>
</organism>
<accession>A0A8E0RYW3</accession>
<dbReference type="EMBL" id="LUCM01004386">
    <property type="protein sequence ID" value="KAA0194417.1"/>
    <property type="molecule type" value="Genomic_DNA"/>
</dbReference>
<dbReference type="InterPro" id="IPR053291">
    <property type="entry name" value="Ommatidial_diff-associated"/>
</dbReference>
<feature type="transmembrane region" description="Helical" evidence="2">
    <location>
        <begin position="595"/>
        <end position="616"/>
    </location>
</feature>
<feature type="region of interest" description="Disordered" evidence="1">
    <location>
        <begin position="818"/>
        <end position="846"/>
    </location>
</feature>
<evidence type="ECO:0000313" key="4">
    <source>
        <dbReference type="Proteomes" id="UP000728185"/>
    </source>
</evidence>
<feature type="compositionally biased region" description="Low complexity" evidence="1">
    <location>
        <begin position="960"/>
        <end position="972"/>
    </location>
</feature>
<feature type="compositionally biased region" description="Polar residues" evidence="1">
    <location>
        <begin position="887"/>
        <end position="915"/>
    </location>
</feature>
<protein>
    <submittedName>
        <fullName evidence="3">Uncharacterized protein</fullName>
    </submittedName>
</protein>
<dbReference type="OrthoDB" id="10033661at2759"/>
<dbReference type="AlphaFoldDB" id="A0A8E0RYW3"/>
<dbReference type="Proteomes" id="UP000728185">
    <property type="component" value="Unassembled WGS sequence"/>
</dbReference>
<feature type="compositionally biased region" description="Low complexity" evidence="1">
    <location>
        <begin position="933"/>
        <end position="950"/>
    </location>
</feature>
<keyword evidence="2" id="KW-0472">Membrane</keyword>
<feature type="compositionally biased region" description="Polar residues" evidence="1">
    <location>
        <begin position="818"/>
        <end position="832"/>
    </location>
</feature>
<gene>
    <name evidence="3" type="ORF">FBUS_09692</name>
</gene>
<feature type="transmembrane region" description="Helical" evidence="2">
    <location>
        <begin position="90"/>
        <end position="113"/>
    </location>
</feature>
<keyword evidence="2" id="KW-0812">Transmembrane</keyword>
<dbReference type="PANTHER" id="PTHR21579">
    <property type="entry name" value="PROTEIN TINCAR"/>
    <property type="match status" value="1"/>
</dbReference>
<evidence type="ECO:0000256" key="1">
    <source>
        <dbReference type="SAM" id="MobiDB-lite"/>
    </source>
</evidence>
<feature type="transmembrane region" description="Helical" evidence="2">
    <location>
        <begin position="200"/>
        <end position="219"/>
    </location>
</feature>
<dbReference type="PANTHER" id="PTHR21579:SF16">
    <property type="entry name" value="HTRL DOMAIN CONTAINING"/>
    <property type="match status" value="1"/>
</dbReference>